<dbReference type="CDD" id="cd00082">
    <property type="entry name" value="HisKA"/>
    <property type="match status" value="1"/>
</dbReference>
<dbReference type="InterPro" id="IPR003661">
    <property type="entry name" value="HisK_dim/P_dom"/>
</dbReference>
<dbReference type="InterPro" id="IPR050351">
    <property type="entry name" value="BphY/WalK/GraS-like"/>
</dbReference>
<dbReference type="InterPro" id="IPR005467">
    <property type="entry name" value="His_kinase_dom"/>
</dbReference>
<dbReference type="FunFam" id="1.10.287.130:FF:000001">
    <property type="entry name" value="Two-component sensor histidine kinase"/>
    <property type="match status" value="1"/>
</dbReference>
<dbReference type="InterPro" id="IPR003594">
    <property type="entry name" value="HATPase_dom"/>
</dbReference>
<keyword evidence="4" id="KW-0808">Transferase</keyword>
<dbReference type="Gene3D" id="3.30.450.20">
    <property type="entry name" value="PAS domain"/>
    <property type="match status" value="2"/>
</dbReference>
<keyword evidence="12" id="KW-1185">Reference proteome</keyword>
<dbReference type="EMBL" id="JAPJDA010000004">
    <property type="protein sequence ID" value="MCX2837167.1"/>
    <property type="molecule type" value="Genomic_DNA"/>
</dbReference>
<sequence length="675" mass="75134">MQSNDEPAIGGSGGMGVEFRHLLDGSPVANYICDAEGRLTYFNKAAIELWGRTPILGKEYWCGSWKILYEDGTPMPLEDTPISRVLKKGVEEEKSEIRIECPNGAYKYLLVFPKPLFDRNGKLEGVHCTLVDITEQKRDHIKKETLSAIVQSSDDAIISKNLQGVIASWNRGAQEIFGYSEDETVGRSITMLIPEERLNEEDVILDKIKRGIKIDHFETIRKHKSGRDIPVSITVSPVKDSGGNIVGASKVARDITARIESQAAMKKYIRNLETLNTVGKSISENLNVEGILQRVTDATTSLTGAAFGAFFYNNSDDKGSTFQLFTLSGAPREIFDHMAMPRHTDLFLPTFRDRKVVRIDDVTKHGDFGKNAPYKGMPKGHFSVVSYLAIPVISKNGAVIGGLLYGHPEAGKFTAEHELLVINIAAQAAVSLDNSKLFEQVKSLSEKKDEFIALASHELKTPLTTIKGYLQVLSKKKADKVSQLFLDKSLCQVDKLNTLVEDLLNMSRIESGQLNFNLEVFDIREMLKEIVETFSYSSQSHRVTGTLWNDSVIIEGDKQRIEQAILNLMTNAIKYSPKADEIFVDLEVVGENMVVKVRDMGIGLTEEQRRQLFTRFYRAEDTQGISGLGLGLYLTKQIIDRHGGSIEVASEYGMGSEFSLILPLAVQKLKKVKAI</sequence>
<dbReference type="InterPro" id="IPR035965">
    <property type="entry name" value="PAS-like_dom_sf"/>
</dbReference>
<reference evidence="11" key="1">
    <citation type="submission" date="2022-11" db="EMBL/GenBank/DDBJ databases">
        <title>Salinimicrobium profundisediminis sp. nov., isolated from deep-sea sediment of the Mariana Trench.</title>
        <authorList>
            <person name="Fu H."/>
        </authorList>
    </citation>
    <scope>NUCLEOTIDE SEQUENCE</scope>
    <source>
        <strain evidence="11">MT39</strain>
    </source>
</reference>
<evidence type="ECO:0000259" key="9">
    <source>
        <dbReference type="PROSITE" id="PS50112"/>
    </source>
</evidence>
<dbReference type="InterPro" id="IPR000014">
    <property type="entry name" value="PAS"/>
</dbReference>
<dbReference type="SMART" id="SM00388">
    <property type="entry name" value="HisKA"/>
    <property type="match status" value="1"/>
</dbReference>
<dbReference type="SUPFAM" id="SSF55781">
    <property type="entry name" value="GAF domain-like"/>
    <property type="match status" value="1"/>
</dbReference>
<evidence type="ECO:0000259" key="10">
    <source>
        <dbReference type="PROSITE" id="PS50113"/>
    </source>
</evidence>
<dbReference type="PROSITE" id="PS50112">
    <property type="entry name" value="PAS"/>
    <property type="match status" value="2"/>
</dbReference>
<dbReference type="InterPro" id="IPR001610">
    <property type="entry name" value="PAC"/>
</dbReference>
<comment type="caution">
    <text evidence="11">The sequence shown here is derived from an EMBL/GenBank/DDBJ whole genome shotgun (WGS) entry which is preliminary data.</text>
</comment>
<dbReference type="NCBIfam" id="TIGR00229">
    <property type="entry name" value="sensory_box"/>
    <property type="match status" value="2"/>
</dbReference>
<dbReference type="GO" id="GO:0000155">
    <property type="term" value="F:phosphorelay sensor kinase activity"/>
    <property type="evidence" value="ECO:0007669"/>
    <property type="project" value="InterPro"/>
</dbReference>
<dbReference type="EC" id="2.7.13.3" evidence="2"/>
<gene>
    <name evidence="11" type="ORF">OQ279_03305</name>
</gene>
<feature type="domain" description="Histidine kinase" evidence="8">
    <location>
        <begin position="454"/>
        <end position="666"/>
    </location>
</feature>
<dbReference type="AlphaFoldDB" id="A0A9X3CUN6"/>
<accession>A0A9X3CUN6</accession>
<evidence type="ECO:0000256" key="7">
    <source>
        <dbReference type="ARBA" id="ARBA00023136"/>
    </source>
</evidence>
<dbReference type="CDD" id="cd00075">
    <property type="entry name" value="HATPase"/>
    <property type="match status" value="1"/>
</dbReference>
<evidence type="ECO:0000256" key="4">
    <source>
        <dbReference type="ARBA" id="ARBA00022679"/>
    </source>
</evidence>
<keyword evidence="7" id="KW-0472">Membrane</keyword>
<dbReference type="SMART" id="SM00091">
    <property type="entry name" value="PAS"/>
    <property type="match status" value="2"/>
</dbReference>
<dbReference type="Pfam" id="PF13426">
    <property type="entry name" value="PAS_9"/>
    <property type="match status" value="2"/>
</dbReference>
<dbReference type="PROSITE" id="PS50113">
    <property type="entry name" value="PAC"/>
    <property type="match status" value="2"/>
</dbReference>
<dbReference type="GO" id="GO:0016036">
    <property type="term" value="P:cellular response to phosphate starvation"/>
    <property type="evidence" value="ECO:0007669"/>
    <property type="project" value="TreeGrafter"/>
</dbReference>
<evidence type="ECO:0000313" key="11">
    <source>
        <dbReference type="EMBL" id="MCX2837167.1"/>
    </source>
</evidence>
<evidence type="ECO:0000256" key="5">
    <source>
        <dbReference type="ARBA" id="ARBA00022777"/>
    </source>
</evidence>
<dbReference type="PROSITE" id="PS50109">
    <property type="entry name" value="HIS_KIN"/>
    <property type="match status" value="1"/>
</dbReference>
<dbReference type="SUPFAM" id="SSF55874">
    <property type="entry name" value="ATPase domain of HSP90 chaperone/DNA topoisomerase II/histidine kinase"/>
    <property type="match status" value="1"/>
</dbReference>
<evidence type="ECO:0000256" key="2">
    <source>
        <dbReference type="ARBA" id="ARBA00012438"/>
    </source>
</evidence>
<dbReference type="GO" id="GO:0005886">
    <property type="term" value="C:plasma membrane"/>
    <property type="evidence" value="ECO:0007669"/>
    <property type="project" value="TreeGrafter"/>
</dbReference>
<dbReference type="GO" id="GO:0004721">
    <property type="term" value="F:phosphoprotein phosphatase activity"/>
    <property type="evidence" value="ECO:0007669"/>
    <property type="project" value="TreeGrafter"/>
</dbReference>
<feature type="domain" description="PAC" evidence="10">
    <location>
        <begin position="93"/>
        <end position="145"/>
    </location>
</feature>
<evidence type="ECO:0000313" key="12">
    <source>
        <dbReference type="Proteomes" id="UP001148482"/>
    </source>
</evidence>
<evidence type="ECO:0000256" key="6">
    <source>
        <dbReference type="ARBA" id="ARBA00023012"/>
    </source>
</evidence>
<dbReference type="Gene3D" id="3.30.450.40">
    <property type="match status" value="1"/>
</dbReference>
<dbReference type="RefSeq" id="WP_266068371.1">
    <property type="nucleotide sequence ID" value="NZ_JAPJDA010000004.1"/>
</dbReference>
<dbReference type="InterPro" id="IPR029016">
    <property type="entry name" value="GAF-like_dom_sf"/>
</dbReference>
<keyword evidence="5" id="KW-0418">Kinase</keyword>
<organism evidence="11 12">
    <name type="scientific">Salinimicrobium profundisediminis</name>
    <dbReference type="NCBI Taxonomy" id="2994553"/>
    <lineage>
        <taxon>Bacteria</taxon>
        <taxon>Pseudomonadati</taxon>
        <taxon>Bacteroidota</taxon>
        <taxon>Flavobacteriia</taxon>
        <taxon>Flavobacteriales</taxon>
        <taxon>Flavobacteriaceae</taxon>
        <taxon>Salinimicrobium</taxon>
    </lineage>
</organism>
<dbReference type="CDD" id="cd00130">
    <property type="entry name" value="PAS"/>
    <property type="match status" value="2"/>
</dbReference>
<proteinExistence type="predicted"/>
<dbReference type="SUPFAM" id="SSF55785">
    <property type="entry name" value="PYP-like sensor domain (PAS domain)"/>
    <property type="match status" value="2"/>
</dbReference>
<dbReference type="Gene3D" id="3.30.565.10">
    <property type="entry name" value="Histidine kinase-like ATPase, C-terminal domain"/>
    <property type="match status" value="1"/>
</dbReference>
<comment type="catalytic activity">
    <reaction evidence="1">
        <text>ATP + protein L-histidine = ADP + protein N-phospho-L-histidine.</text>
        <dbReference type="EC" id="2.7.13.3"/>
    </reaction>
</comment>
<dbReference type="SMART" id="SM00086">
    <property type="entry name" value="PAC"/>
    <property type="match status" value="2"/>
</dbReference>
<dbReference type="InterPro" id="IPR003018">
    <property type="entry name" value="GAF"/>
</dbReference>
<dbReference type="Pfam" id="PF00512">
    <property type="entry name" value="HisKA"/>
    <property type="match status" value="1"/>
</dbReference>
<protein>
    <recommendedName>
        <fullName evidence="2">histidine kinase</fullName>
        <ecNumber evidence="2">2.7.13.3</ecNumber>
    </recommendedName>
</protein>
<feature type="domain" description="PAS" evidence="9">
    <location>
        <begin position="142"/>
        <end position="211"/>
    </location>
</feature>
<dbReference type="InterPro" id="IPR036890">
    <property type="entry name" value="HATPase_C_sf"/>
</dbReference>
<evidence type="ECO:0000259" key="8">
    <source>
        <dbReference type="PROSITE" id="PS50109"/>
    </source>
</evidence>
<dbReference type="InterPro" id="IPR036097">
    <property type="entry name" value="HisK_dim/P_sf"/>
</dbReference>
<keyword evidence="6" id="KW-0902">Two-component regulatory system</keyword>
<dbReference type="Gene3D" id="1.10.287.130">
    <property type="match status" value="1"/>
</dbReference>
<keyword evidence="3" id="KW-0597">Phosphoprotein</keyword>
<dbReference type="PANTHER" id="PTHR45453:SF1">
    <property type="entry name" value="PHOSPHATE REGULON SENSOR PROTEIN PHOR"/>
    <property type="match status" value="1"/>
</dbReference>
<dbReference type="InterPro" id="IPR004358">
    <property type="entry name" value="Sig_transdc_His_kin-like_C"/>
</dbReference>
<dbReference type="SMART" id="SM00387">
    <property type="entry name" value="HATPase_c"/>
    <property type="match status" value="1"/>
</dbReference>
<dbReference type="InterPro" id="IPR000700">
    <property type="entry name" value="PAS-assoc_C"/>
</dbReference>
<dbReference type="PRINTS" id="PR00344">
    <property type="entry name" value="BCTRLSENSOR"/>
</dbReference>
<evidence type="ECO:0000256" key="3">
    <source>
        <dbReference type="ARBA" id="ARBA00022553"/>
    </source>
</evidence>
<dbReference type="Pfam" id="PF02518">
    <property type="entry name" value="HATPase_c"/>
    <property type="match status" value="1"/>
</dbReference>
<dbReference type="Pfam" id="PF13185">
    <property type="entry name" value="GAF_2"/>
    <property type="match status" value="1"/>
</dbReference>
<feature type="domain" description="PAS" evidence="9">
    <location>
        <begin position="15"/>
        <end position="54"/>
    </location>
</feature>
<dbReference type="SUPFAM" id="SSF47384">
    <property type="entry name" value="Homodimeric domain of signal transducing histidine kinase"/>
    <property type="match status" value="1"/>
</dbReference>
<dbReference type="PANTHER" id="PTHR45453">
    <property type="entry name" value="PHOSPHATE REGULON SENSOR PROTEIN PHOR"/>
    <property type="match status" value="1"/>
</dbReference>
<dbReference type="Proteomes" id="UP001148482">
    <property type="component" value="Unassembled WGS sequence"/>
</dbReference>
<evidence type="ECO:0000256" key="1">
    <source>
        <dbReference type="ARBA" id="ARBA00000085"/>
    </source>
</evidence>
<dbReference type="FunFam" id="3.30.565.10:FF:000006">
    <property type="entry name" value="Sensor histidine kinase WalK"/>
    <property type="match status" value="1"/>
</dbReference>
<feature type="domain" description="PAC" evidence="10">
    <location>
        <begin position="213"/>
        <end position="267"/>
    </location>
</feature>
<dbReference type="SMART" id="SM00065">
    <property type="entry name" value="GAF"/>
    <property type="match status" value="1"/>
</dbReference>
<name>A0A9X3CUN6_9FLAO</name>